<evidence type="ECO:0000256" key="1">
    <source>
        <dbReference type="SAM" id="Phobius"/>
    </source>
</evidence>
<organism evidence="2 3">
    <name type="scientific">Halapricum desulfuricans</name>
    <dbReference type="NCBI Taxonomy" id="2841257"/>
    <lineage>
        <taxon>Archaea</taxon>
        <taxon>Methanobacteriati</taxon>
        <taxon>Methanobacteriota</taxon>
        <taxon>Stenosarchaea group</taxon>
        <taxon>Halobacteria</taxon>
        <taxon>Halobacteriales</taxon>
        <taxon>Haloarculaceae</taxon>
        <taxon>Halapricum</taxon>
    </lineage>
</organism>
<accession>A0A897MYC0</accession>
<reference evidence="2" key="1">
    <citation type="submission" date="2020-11" db="EMBL/GenBank/DDBJ databases">
        <title>Carbohydrate-dependent, anaerobic sulfur respiration: A novel catabolism in halophilic archaea.</title>
        <authorList>
            <person name="Sorokin D.Y."/>
            <person name="Messina E."/>
            <person name="Smedile F."/>
            <person name="La Cono V."/>
            <person name="Hallsworth J.E."/>
            <person name="Yakimov M.M."/>
        </authorList>
    </citation>
    <scope>NUCLEOTIDE SEQUENCE</scope>
    <source>
        <strain evidence="2">HSR12-1</strain>
    </source>
</reference>
<feature type="transmembrane region" description="Helical" evidence="1">
    <location>
        <begin position="122"/>
        <end position="144"/>
    </location>
</feature>
<proteinExistence type="predicted"/>
<protein>
    <submittedName>
        <fullName evidence="2">Putative membrane protein</fullName>
    </submittedName>
</protein>
<feature type="transmembrane region" description="Helical" evidence="1">
    <location>
        <begin position="22"/>
        <end position="55"/>
    </location>
</feature>
<dbReference type="GeneID" id="68854905"/>
<feature type="transmembrane region" description="Helical" evidence="1">
    <location>
        <begin position="67"/>
        <end position="87"/>
    </location>
</feature>
<feature type="transmembrane region" description="Helical" evidence="1">
    <location>
        <begin position="93"/>
        <end position="110"/>
    </location>
</feature>
<dbReference type="AlphaFoldDB" id="A0A897MYC0"/>
<keyword evidence="1" id="KW-0472">Membrane</keyword>
<keyword evidence="1" id="KW-0812">Transmembrane</keyword>
<feature type="transmembrane region" description="Helical" evidence="1">
    <location>
        <begin position="164"/>
        <end position="182"/>
    </location>
</feature>
<dbReference type="Proteomes" id="UP000663525">
    <property type="component" value="Chromosome"/>
</dbReference>
<sequence>MEVSELDALLHDSRNNALIGWLLIALLGGTAVGIVVATGLLWSVFALGVVVLALLPPLAYRSPYVMLPWEVLLMAALPIVGLAIGSERLSGEFTVYFAIAAVALVIAVELQSFTSIRYPPWFAVVLVVVATLASAALWALLRWGFDVYVGTNYITTNDELMYEWLYSAAAGLLAGVTFTLYFRRRRKSVDAMLEEIDELQNESERS</sequence>
<name>A0A897MYC0_9EURY</name>
<keyword evidence="1" id="KW-1133">Transmembrane helix</keyword>
<dbReference type="EMBL" id="CP064787">
    <property type="protein sequence ID" value="QSG05642.1"/>
    <property type="molecule type" value="Genomic_DNA"/>
</dbReference>
<dbReference type="RefSeq" id="WP_229115462.1">
    <property type="nucleotide sequence ID" value="NZ_CP064787.1"/>
</dbReference>
<gene>
    <name evidence="2" type="ORF">HSR121_1296</name>
</gene>
<evidence type="ECO:0000313" key="3">
    <source>
        <dbReference type="Proteomes" id="UP000663525"/>
    </source>
</evidence>
<evidence type="ECO:0000313" key="2">
    <source>
        <dbReference type="EMBL" id="QSG05642.1"/>
    </source>
</evidence>